<organism evidence="6 7">
    <name type="scientific">Bacillus carboniphilus</name>
    <dbReference type="NCBI Taxonomy" id="86663"/>
    <lineage>
        <taxon>Bacteria</taxon>
        <taxon>Bacillati</taxon>
        <taxon>Bacillota</taxon>
        <taxon>Bacilli</taxon>
        <taxon>Bacillales</taxon>
        <taxon>Bacillaceae</taxon>
        <taxon>Bacillus</taxon>
    </lineage>
</organism>
<comment type="subcellular location">
    <subcellularLocation>
        <location evidence="1">Cell envelope</location>
    </subcellularLocation>
</comment>
<accession>A0ABN0VSV6</accession>
<dbReference type="Pfam" id="PF03480">
    <property type="entry name" value="DctP"/>
    <property type="match status" value="1"/>
</dbReference>
<comment type="similarity">
    <text evidence="2">Belongs to the bacterial solute-binding protein 7 family.</text>
</comment>
<keyword evidence="7" id="KW-1185">Reference proteome</keyword>
<dbReference type="NCBIfam" id="NF037995">
    <property type="entry name" value="TRAP_S1"/>
    <property type="match status" value="1"/>
</dbReference>
<dbReference type="SUPFAM" id="SSF53850">
    <property type="entry name" value="Periplasmic binding protein-like II"/>
    <property type="match status" value="1"/>
</dbReference>
<keyword evidence="4 5" id="KW-0732">Signal</keyword>
<dbReference type="PIRSF" id="PIRSF006470">
    <property type="entry name" value="DctB"/>
    <property type="match status" value="1"/>
</dbReference>
<dbReference type="InterPro" id="IPR018389">
    <property type="entry name" value="DctP_fam"/>
</dbReference>
<dbReference type="NCBIfam" id="TIGR00787">
    <property type="entry name" value="dctP"/>
    <property type="match status" value="1"/>
</dbReference>
<evidence type="ECO:0000256" key="4">
    <source>
        <dbReference type="ARBA" id="ARBA00022729"/>
    </source>
</evidence>
<evidence type="ECO:0000256" key="2">
    <source>
        <dbReference type="ARBA" id="ARBA00009023"/>
    </source>
</evidence>
<reference evidence="6 7" key="1">
    <citation type="journal article" date="2019" name="Int. J. Syst. Evol. Microbiol.">
        <title>The Global Catalogue of Microorganisms (GCM) 10K type strain sequencing project: providing services to taxonomists for standard genome sequencing and annotation.</title>
        <authorList>
            <consortium name="The Broad Institute Genomics Platform"/>
            <consortium name="The Broad Institute Genome Sequencing Center for Infectious Disease"/>
            <person name="Wu L."/>
            <person name="Ma J."/>
        </authorList>
    </citation>
    <scope>NUCLEOTIDE SEQUENCE [LARGE SCALE GENOMIC DNA]</scope>
    <source>
        <strain evidence="6 7">JCM 9731</strain>
    </source>
</reference>
<sequence>MKKLLLLMITASMVFVLAACGGSEAGGDSDKEIVLKFGHVLAPDHPYNLAAEKFKEVLEANAPQDVKVEIFHSSQLGSERDLTEGLQLGTVDIAIAPGTIGGFEPKMGVLDLPYIFRDREHAYKVLDGEIGKELAENLPNSDLRLLSYWENGFRNVTNSSKPIVTPEDLKGIKIRVPENGIYVDTFKAWGANVTSMAFGELYTALQQKTVDGQENPLAIIATNKFSEAQEFLSLTGHFYGPAQVLISESTWQELSPEMQEAVQKAADQARDYERQLLADNDAEYLEQLKSEGMKVNEVDVEAFQKASEPIWEMYEDEFGDIIEKIQNVE</sequence>
<dbReference type="RefSeq" id="WP_343795854.1">
    <property type="nucleotide sequence ID" value="NZ_BAAADJ010000004.1"/>
</dbReference>
<dbReference type="EMBL" id="BAAADJ010000004">
    <property type="protein sequence ID" value="GAA0316504.1"/>
    <property type="molecule type" value="Genomic_DNA"/>
</dbReference>
<dbReference type="PANTHER" id="PTHR33376">
    <property type="match status" value="1"/>
</dbReference>
<protein>
    <submittedName>
        <fullName evidence="6">DctP family TRAP transporter solute-binding subunit</fullName>
    </submittedName>
</protein>
<evidence type="ECO:0000256" key="5">
    <source>
        <dbReference type="SAM" id="SignalP"/>
    </source>
</evidence>
<dbReference type="PROSITE" id="PS51257">
    <property type="entry name" value="PROKAR_LIPOPROTEIN"/>
    <property type="match status" value="1"/>
</dbReference>
<gene>
    <name evidence="6" type="ORF">GCM10008967_03860</name>
</gene>
<proteinExistence type="inferred from homology"/>
<keyword evidence="3" id="KW-0813">Transport</keyword>
<dbReference type="InterPro" id="IPR038404">
    <property type="entry name" value="TRAP_DctP_sf"/>
</dbReference>
<dbReference type="Gene3D" id="3.40.190.170">
    <property type="entry name" value="Bacterial extracellular solute-binding protein, family 7"/>
    <property type="match status" value="1"/>
</dbReference>
<evidence type="ECO:0000256" key="1">
    <source>
        <dbReference type="ARBA" id="ARBA00004196"/>
    </source>
</evidence>
<name>A0ABN0VSV6_9BACI</name>
<evidence type="ECO:0000313" key="6">
    <source>
        <dbReference type="EMBL" id="GAA0316504.1"/>
    </source>
</evidence>
<dbReference type="InterPro" id="IPR004682">
    <property type="entry name" value="TRAP_DctP"/>
</dbReference>
<feature type="chain" id="PRO_5047276791" evidence="5">
    <location>
        <begin position="19"/>
        <end position="329"/>
    </location>
</feature>
<feature type="signal peptide" evidence="5">
    <location>
        <begin position="1"/>
        <end position="18"/>
    </location>
</feature>
<evidence type="ECO:0000256" key="3">
    <source>
        <dbReference type="ARBA" id="ARBA00022448"/>
    </source>
</evidence>
<dbReference type="Proteomes" id="UP001500782">
    <property type="component" value="Unassembled WGS sequence"/>
</dbReference>
<evidence type="ECO:0000313" key="7">
    <source>
        <dbReference type="Proteomes" id="UP001500782"/>
    </source>
</evidence>
<dbReference type="PANTHER" id="PTHR33376:SF4">
    <property type="entry name" value="SIALIC ACID-BINDING PERIPLASMIC PROTEIN SIAP"/>
    <property type="match status" value="1"/>
</dbReference>
<dbReference type="CDD" id="cd13676">
    <property type="entry name" value="PBP2_TRAP_DctP2_like"/>
    <property type="match status" value="1"/>
</dbReference>
<comment type="caution">
    <text evidence="6">The sequence shown here is derived from an EMBL/GenBank/DDBJ whole genome shotgun (WGS) entry which is preliminary data.</text>
</comment>